<dbReference type="AlphaFoldDB" id="A0A1G1VK89"/>
<organism evidence="3 4">
    <name type="scientific">Candidatus Chisholmbacteria bacterium RIFCSPHIGHO2_01_FULL_48_12</name>
    <dbReference type="NCBI Taxonomy" id="1797589"/>
    <lineage>
        <taxon>Bacteria</taxon>
        <taxon>Candidatus Chisholmiibacteriota</taxon>
    </lineage>
</organism>
<dbReference type="GO" id="GO:0009432">
    <property type="term" value="P:SOS response"/>
    <property type="evidence" value="ECO:0007669"/>
    <property type="project" value="TreeGrafter"/>
</dbReference>
<protein>
    <recommendedName>
        <fullName evidence="2">ATP-grasp domain-containing protein</fullName>
    </recommendedName>
</protein>
<dbReference type="PANTHER" id="PTHR21621">
    <property type="entry name" value="RIBOSOMAL PROTEIN S6 MODIFICATION PROTEIN"/>
    <property type="match status" value="1"/>
</dbReference>
<dbReference type="Pfam" id="PF08443">
    <property type="entry name" value="RimK"/>
    <property type="match status" value="1"/>
</dbReference>
<dbReference type="STRING" id="1797589.A2784_00395"/>
<evidence type="ECO:0000313" key="3">
    <source>
        <dbReference type="EMBL" id="OGY15829.1"/>
    </source>
</evidence>
<dbReference type="GO" id="GO:0046872">
    <property type="term" value="F:metal ion binding"/>
    <property type="evidence" value="ECO:0007669"/>
    <property type="project" value="InterPro"/>
</dbReference>
<feature type="domain" description="ATP-grasp" evidence="2">
    <location>
        <begin position="85"/>
        <end position="156"/>
    </location>
</feature>
<dbReference type="PROSITE" id="PS50975">
    <property type="entry name" value="ATP_GRASP"/>
    <property type="match status" value="1"/>
</dbReference>
<dbReference type="GO" id="GO:0018169">
    <property type="term" value="F:ribosomal S6-glutamic acid ligase activity"/>
    <property type="evidence" value="ECO:0007669"/>
    <property type="project" value="TreeGrafter"/>
</dbReference>
<gene>
    <name evidence="3" type="ORF">A2784_00395</name>
</gene>
<evidence type="ECO:0000256" key="1">
    <source>
        <dbReference type="PROSITE-ProRule" id="PRU00409"/>
    </source>
</evidence>
<comment type="caution">
    <text evidence="3">The sequence shown here is derived from an EMBL/GenBank/DDBJ whole genome shotgun (WGS) entry which is preliminary data.</text>
</comment>
<dbReference type="Proteomes" id="UP000177324">
    <property type="component" value="Unassembled WGS sequence"/>
</dbReference>
<name>A0A1G1VK89_9BACT</name>
<evidence type="ECO:0000259" key="2">
    <source>
        <dbReference type="PROSITE" id="PS50975"/>
    </source>
</evidence>
<dbReference type="Gene3D" id="3.30.470.20">
    <property type="entry name" value="ATP-grasp fold, B domain"/>
    <property type="match status" value="1"/>
</dbReference>
<evidence type="ECO:0000313" key="4">
    <source>
        <dbReference type="Proteomes" id="UP000177324"/>
    </source>
</evidence>
<dbReference type="InterPro" id="IPR013651">
    <property type="entry name" value="ATP-grasp_RimK-type"/>
</dbReference>
<dbReference type="EMBL" id="MHCH01000059">
    <property type="protein sequence ID" value="OGY15829.1"/>
    <property type="molecule type" value="Genomic_DNA"/>
</dbReference>
<accession>A0A1G1VK89</accession>
<sequence>MMERIPAHVIGNGQDTIRALIAAFNNSPLVGKKYEKPLCKIQINGEVKRNLKKQGRLFGDIPTDGDWVYLRQNANISTGGTGRDVTDNVDQAVKQVAVAAAKAVGMEITGVDVIFDEVHKKAYVLELNDCPGIDIHHYPVMGQGRDVAGEIVDYLFSSRPGCG</sequence>
<dbReference type="PANTHER" id="PTHR21621:SF0">
    <property type="entry name" value="BETA-CITRYLGLUTAMATE SYNTHASE B-RELATED"/>
    <property type="match status" value="1"/>
</dbReference>
<keyword evidence="1" id="KW-0067">ATP-binding</keyword>
<dbReference type="InterPro" id="IPR011761">
    <property type="entry name" value="ATP-grasp"/>
</dbReference>
<dbReference type="SUPFAM" id="SSF56059">
    <property type="entry name" value="Glutathione synthetase ATP-binding domain-like"/>
    <property type="match status" value="1"/>
</dbReference>
<dbReference type="GO" id="GO:0005737">
    <property type="term" value="C:cytoplasm"/>
    <property type="evidence" value="ECO:0007669"/>
    <property type="project" value="TreeGrafter"/>
</dbReference>
<keyword evidence="1" id="KW-0547">Nucleotide-binding</keyword>
<dbReference type="GO" id="GO:0005524">
    <property type="term" value="F:ATP binding"/>
    <property type="evidence" value="ECO:0007669"/>
    <property type="project" value="UniProtKB-UniRule"/>
</dbReference>
<reference evidence="3 4" key="1">
    <citation type="journal article" date="2016" name="Nat. Commun.">
        <title>Thousands of microbial genomes shed light on interconnected biogeochemical processes in an aquifer system.</title>
        <authorList>
            <person name="Anantharaman K."/>
            <person name="Brown C.T."/>
            <person name="Hug L.A."/>
            <person name="Sharon I."/>
            <person name="Castelle C.J."/>
            <person name="Probst A.J."/>
            <person name="Thomas B.C."/>
            <person name="Singh A."/>
            <person name="Wilkins M.J."/>
            <person name="Karaoz U."/>
            <person name="Brodie E.L."/>
            <person name="Williams K.H."/>
            <person name="Hubbard S.S."/>
            <person name="Banfield J.F."/>
        </authorList>
    </citation>
    <scope>NUCLEOTIDE SEQUENCE [LARGE SCALE GENOMIC DNA]</scope>
</reference>
<proteinExistence type="predicted"/>